<dbReference type="SUPFAM" id="SSF160964">
    <property type="entry name" value="MalF N-terminal region-like"/>
    <property type="match status" value="1"/>
</dbReference>
<keyword evidence="6 7" id="KW-0472">Membrane</keyword>
<sequence length="297" mass="33686">MQTWLRKHKEELTGYLFIMPNMVGLIALTLLPIAFSVILSFTEWSFLGGMKALKWTGLDNYLNLWHDEWFVKSLRNNAIYVAVTVPLILVIALPTALILNRGVYLKSIIRMMVFMPYVSSIVAVSVVWGMLYRPSDGIINSFLKGIGISDPPGWISSSTWALPAVILIGAWGLIGYTMVLYLAGLQGIPNDLYEASEVDGANAWKQFWHITLPMLRPTTFFIVVTLMITTFQVFGTIFMLTQGGPAGSTSMLAYYIYITAFNYYKFGYASAMAWVVFIILLLITLIQWRRQRQWTNE</sequence>
<feature type="transmembrane region" description="Helical" evidence="7">
    <location>
        <begin position="220"/>
        <end position="243"/>
    </location>
</feature>
<organism evidence="9 10">
    <name type="scientific">Paenibacillus thalictri</name>
    <dbReference type="NCBI Taxonomy" id="2527873"/>
    <lineage>
        <taxon>Bacteria</taxon>
        <taxon>Bacillati</taxon>
        <taxon>Bacillota</taxon>
        <taxon>Bacilli</taxon>
        <taxon>Bacillales</taxon>
        <taxon>Paenibacillaceae</taxon>
        <taxon>Paenibacillus</taxon>
    </lineage>
</organism>
<feature type="transmembrane region" description="Helical" evidence="7">
    <location>
        <begin position="160"/>
        <end position="183"/>
    </location>
</feature>
<dbReference type="Pfam" id="PF00528">
    <property type="entry name" value="BPD_transp_1"/>
    <property type="match status" value="1"/>
</dbReference>
<dbReference type="Gene3D" id="1.10.3720.10">
    <property type="entry name" value="MetI-like"/>
    <property type="match status" value="1"/>
</dbReference>
<evidence type="ECO:0000313" key="10">
    <source>
        <dbReference type="Proteomes" id="UP000293142"/>
    </source>
</evidence>
<dbReference type="Proteomes" id="UP000293142">
    <property type="component" value="Unassembled WGS sequence"/>
</dbReference>
<feature type="domain" description="ABC transmembrane type-1" evidence="8">
    <location>
        <begin position="74"/>
        <end position="287"/>
    </location>
</feature>
<dbReference type="InterPro" id="IPR035906">
    <property type="entry name" value="MetI-like_sf"/>
</dbReference>
<evidence type="ECO:0000313" key="9">
    <source>
        <dbReference type="EMBL" id="TBL80824.1"/>
    </source>
</evidence>
<keyword evidence="3" id="KW-1003">Cell membrane</keyword>
<feature type="transmembrane region" description="Helical" evidence="7">
    <location>
        <begin position="78"/>
        <end position="99"/>
    </location>
</feature>
<dbReference type="GO" id="GO:0005886">
    <property type="term" value="C:plasma membrane"/>
    <property type="evidence" value="ECO:0007669"/>
    <property type="project" value="UniProtKB-SubCell"/>
</dbReference>
<dbReference type="PROSITE" id="PS50928">
    <property type="entry name" value="ABC_TM1"/>
    <property type="match status" value="1"/>
</dbReference>
<feature type="transmembrane region" description="Helical" evidence="7">
    <location>
        <begin position="12"/>
        <end position="41"/>
    </location>
</feature>
<dbReference type="GO" id="GO:0055085">
    <property type="term" value="P:transmembrane transport"/>
    <property type="evidence" value="ECO:0007669"/>
    <property type="project" value="InterPro"/>
</dbReference>
<evidence type="ECO:0000256" key="7">
    <source>
        <dbReference type="RuleBase" id="RU363032"/>
    </source>
</evidence>
<dbReference type="EMBL" id="SIRE01000004">
    <property type="protein sequence ID" value="TBL80824.1"/>
    <property type="molecule type" value="Genomic_DNA"/>
</dbReference>
<protein>
    <submittedName>
        <fullName evidence="9">Sugar ABC transporter permease</fullName>
    </submittedName>
</protein>
<dbReference type="OrthoDB" id="9788108at2"/>
<comment type="caution">
    <text evidence="9">The sequence shown here is derived from an EMBL/GenBank/DDBJ whole genome shotgun (WGS) entry which is preliminary data.</text>
</comment>
<keyword evidence="10" id="KW-1185">Reference proteome</keyword>
<evidence type="ECO:0000256" key="6">
    <source>
        <dbReference type="ARBA" id="ARBA00023136"/>
    </source>
</evidence>
<dbReference type="PANTHER" id="PTHR30193">
    <property type="entry name" value="ABC TRANSPORTER PERMEASE PROTEIN"/>
    <property type="match status" value="1"/>
</dbReference>
<gene>
    <name evidence="9" type="ORF">EYB31_06285</name>
</gene>
<proteinExistence type="inferred from homology"/>
<dbReference type="AlphaFoldDB" id="A0A4Q9DUX3"/>
<keyword evidence="2 7" id="KW-0813">Transport</keyword>
<feature type="transmembrane region" description="Helical" evidence="7">
    <location>
        <begin position="263"/>
        <end position="286"/>
    </location>
</feature>
<evidence type="ECO:0000259" key="8">
    <source>
        <dbReference type="PROSITE" id="PS50928"/>
    </source>
</evidence>
<evidence type="ECO:0000256" key="3">
    <source>
        <dbReference type="ARBA" id="ARBA00022475"/>
    </source>
</evidence>
<dbReference type="InterPro" id="IPR051393">
    <property type="entry name" value="ABC_transporter_permease"/>
</dbReference>
<reference evidence="9 10" key="1">
    <citation type="submission" date="2019-02" db="EMBL/GenBank/DDBJ databases">
        <title>Paenibacillus sp. nov., isolated from surface-sterilized tissue of Thalictrum simplex L.</title>
        <authorList>
            <person name="Tuo L."/>
        </authorList>
    </citation>
    <scope>NUCLEOTIDE SEQUENCE [LARGE SCALE GENOMIC DNA]</scope>
    <source>
        <strain evidence="9 10">N2SHLJ1</strain>
    </source>
</reference>
<keyword evidence="5 7" id="KW-1133">Transmembrane helix</keyword>
<dbReference type="PANTHER" id="PTHR30193:SF37">
    <property type="entry name" value="INNER MEMBRANE ABC TRANSPORTER PERMEASE PROTEIN YCJO"/>
    <property type="match status" value="1"/>
</dbReference>
<dbReference type="CDD" id="cd06261">
    <property type="entry name" value="TM_PBP2"/>
    <property type="match status" value="1"/>
</dbReference>
<dbReference type="InterPro" id="IPR000515">
    <property type="entry name" value="MetI-like"/>
</dbReference>
<accession>A0A4Q9DUX3</accession>
<evidence type="ECO:0000256" key="5">
    <source>
        <dbReference type="ARBA" id="ARBA00022989"/>
    </source>
</evidence>
<evidence type="ECO:0000256" key="2">
    <source>
        <dbReference type="ARBA" id="ARBA00022448"/>
    </source>
</evidence>
<evidence type="ECO:0000256" key="1">
    <source>
        <dbReference type="ARBA" id="ARBA00004651"/>
    </source>
</evidence>
<comment type="similarity">
    <text evidence="7">Belongs to the binding-protein-dependent transport system permease family.</text>
</comment>
<dbReference type="SUPFAM" id="SSF161098">
    <property type="entry name" value="MetI-like"/>
    <property type="match status" value="1"/>
</dbReference>
<comment type="subcellular location">
    <subcellularLocation>
        <location evidence="1 7">Cell membrane</location>
        <topology evidence="1 7">Multi-pass membrane protein</topology>
    </subcellularLocation>
</comment>
<dbReference type="RefSeq" id="WP_131012427.1">
    <property type="nucleotide sequence ID" value="NZ_SIRE01000004.1"/>
</dbReference>
<evidence type="ECO:0000256" key="4">
    <source>
        <dbReference type="ARBA" id="ARBA00022692"/>
    </source>
</evidence>
<feature type="transmembrane region" description="Helical" evidence="7">
    <location>
        <begin position="111"/>
        <end position="131"/>
    </location>
</feature>
<keyword evidence="4 7" id="KW-0812">Transmembrane</keyword>
<name>A0A4Q9DUX3_9BACL</name>